<protein>
    <recommendedName>
        <fullName evidence="7">ATP-dependent RNA helicase</fullName>
        <ecNumber evidence="7">3.6.4.13</ecNumber>
    </recommendedName>
</protein>
<evidence type="ECO:0000259" key="10">
    <source>
        <dbReference type="PROSITE" id="PS51195"/>
    </source>
</evidence>
<evidence type="ECO:0000256" key="2">
    <source>
        <dbReference type="ARBA" id="ARBA00022801"/>
    </source>
</evidence>
<dbReference type="SMART" id="SM00490">
    <property type="entry name" value="HELICc"/>
    <property type="match status" value="1"/>
</dbReference>
<dbReference type="VEuPathDB" id="MicrosporidiaDB:A0H76_272"/>
<evidence type="ECO:0000256" key="4">
    <source>
        <dbReference type="ARBA" id="ARBA00022840"/>
    </source>
</evidence>
<dbReference type="GO" id="GO:0016787">
    <property type="term" value="F:hydrolase activity"/>
    <property type="evidence" value="ECO:0007669"/>
    <property type="project" value="UniProtKB-KW"/>
</dbReference>
<dbReference type="PROSITE" id="PS51195">
    <property type="entry name" value="Q_MOTIF"/>
    <property type="match status" value="1"/>
</dbReference>
<keyword evidence="2 7" id="KW-0378">Hydrolase</keyword>
<organism evidence="11 12">
    <name type="scientific">Hepatospora eriocheir</name>
    <dbReference type="NCBI Taxonomy" id="1081669"/>
    <lineage>
        <taxon>Eukaryota</taxon>
        <taxon>Fungi</taxon>
        <taxon>Fungi incertae sedis</taxon>
        <taxon>Microsporidia</taxon>
        <taxon>Hepatosporidae</taxon>
        <taxon>Hepatospora</taxon>
    </lineage>
</organism>
<keyword evidence="3 7" id="KW-0347">Helicase</keyword>
<evidence type="ECO:0000256" key="6">
    <source>
        <dbReference type="PROSITE-ProRule" id="PRU00552"/>
    </source>
</evidence>
<dbReference type="Gene3D" id="3.40.50.300">
    <property type="entry name" value="P-loop containing nucleotide triphosphate hydrolases"/>
    <property type="match status" value="2"/>
</dbReference>
<dbReference type="Pfam" id="PF00270">
    <property type="entry name" value="DEAD"/>
    <property type="match status" value="1"/>
</dbReference>
<dbReference type="VEuPathDB" id="MicrosporidiaDB:HERIO_2705"/>
<dbReference type="InterPro" id="IPR014014">
    <property type="entry name" value="RNA_helicase_DEAD_Q_motif"/>
</dbReference>
<dbReference type="Pfam" id="PF00271">
    <property type="entry name" value="Helicase_C"/>
    <property type="match status" value="1"/>
</dbReference>
<sequence>MDFNENYKEGDEYFEERYNVMSFKNFNLCNELLNNLKIAQFENPSPVQIKAIPKVLLGRDILCQAKSGTGKTAVFVLGTLERLHRNAKLKVAVCVHNNDLAEQIFSEYLRFSKEQPVKIENINTSYNFDYKANILIGTPQRIFEVKKKYNIDFDIYVVDECDFIVSDFKMRKTLISLVKKKNKNVLMFTATLTKKTKALCLSLLNNPFEIYVHNDSELTLHGLKQFYIESIEMSDSKKIEIIRNIVKHYNKQTIIFCERSETARLLDRKLDDLCVSIGEFSTSNERLGIVKNFKEKQFKVLSTVDVLSRGIDIQNVEIVINYELPVNPETYLHRVGRAGRFESDGYAFSFINNQNDIIRLNDIVYRHEIDIKEYKP</sequence>
<dbReference type="InterPro" id="IPR001650">
    <property type="entry name" value="Helicase_C-like"/>
</dbReference>
<evidence type="ECO:0000256" key="3">
    <source>
        <dbReference type="ARBA" id="ARBA00022806"/>
    </source>
</evidence>
<proteinExistence type="inferred from homology"/>
<dbReference type="InterPro" id="IPR027417">
    <property type="entry name" value="P-loop_NTPase"/>
</dbReference>
<dbReference type="GO" id="GO:0005524">
    <property type="term" value="F:ATP binding"/>
    <property type="evidence" value="ECO:0007669"/>
    <property type="project" value="UniProtKB-UniRule"/>
</dbReference>
<name>A0A1X0QJ58_9MICR</name>
<evidence type="ECO:0000256" key="1">
    <source>
        <dbReference type="ARBA" id="ARBA00022741"/>
    </source>
</evidence>
<dbReference type="PROSITE" id="PS51192">
    <property type="entry name" value="HELICASE_ATP_BIND_1"/>
    <property type="match status" value="1"/>
</dbReference>
<keyword evidence="4 7" id="KW-0067">ATP-binding</keyword>
<comment type="similarity">
    <text evidence="7">Belongs to the DEAD box helicase family.</text>
</comment>
<comment type="caution">
    <text evidence="11">The sequence shown here is derived from an EMBL/GenBank/DDBJ whole genome shotgun (WGS) entry which is preliminary data.</text>
</comment>
<dbReference type="InterPro" id="IPR011545">
    <property type="entry name" value="DEAD/DEAH_box_helicase_dom"/>
</dbReference>
<evidence type="ECO:0000256" key="7">
    <source>
        <dbReference type="RuleBase" id="RU365068"/>
    </source>
</evidence>
<evidence type="ECO:0000313" key="12">
    <source>
        <dbReference type="Proteomes" id="UP000192501"/>
    </source>
</evidence>
<dbReference type="EMBL" id="LTAI01000121">
    <property type="protein sequence ID" value="ORD99745.1"/>
    <property type="molecule type" value="Genomic_DNA"/>
</dbReference>
<dbReference type="CDD" id="cd18787">
    <property type="entry name" value="SF2_C_DEAD"/>
    <property type="match status" value="1"/>
</dbReference>
<evidence type="ECO:0000256" key="5">
    <source>
        <dbReference type="ARBA" id="ARBA00022884"/>
    </source>
</evidence>
<dbReference type="GO" id="GO:0003723">
    <property type="term" value="F:RNA binding"/>
    <property type="evidence" value="ECO:0007669"/>
    <property type="project" value="UniProtKB-UniRule"/>
</dbReference>
<keyword evidence="5 7" id="KW-0694">RNA-binding</keyword>
<dbReference type="AlphaFoldDB" id="A0A1X0QJ58"/>
<comment type="domain">
    <text evidence="7">The Q motif is unique to and characteristic of the DEAD box family of RNA helicases and controls ATP binding and hydrolysis.</text>
</comment>
<feature type="short sequence motif" description="Q motif" evidence="6">
    <location>
        <begin position="21"/>
        <end position="49"/>
    </location>
</feature>
<dbReference type="SUPFAM" id="SSF52540">
    <property type="entry name" value="P-loop containing nucleoside triphosphate hydrolases"/>
    <property type="match status" value="1"/>
</dbReference>
<feature type="domain" description="Helicase ATP-binding" evidence="8">
    <location>
        <begin position="52"/>
        <end position="210"/>
    </location>
</feature>
<feature type="domain" description="Helicase C-terminal" evidence="9">
    <location>
        <begin position="222"/>
        <end position="376"/>
    </location>
</feature>
<dbReference type="GO" id="GO:0003724">
    <property type="term" value="F:RNA helicase activity"/>
    <property type="evidence" value="ECO:0007669"/>
    <property type="project" value="UniProtKB-EC"/>
</dbReference>
<dbReference type="PROSITE" id="PS51194">
    <property type="entry name" value="HELICASE_CTER"/>
    <property type="match status" value="1"/>
</dbReference>
<evidence type="ECO:0000259" key="9">
    <source>
        <dbReference type="PROSITE" id="PS51194"/>
    </source>
</evidence>
<dbReference type="InterPro" id="IPR014001">
    <property type="entry name" value="Helicase_ATP-bd"/>
</dbReference>
<evidence type="ECO:0000259" key="8">
    <source>
        <dbReference type="PROSITE" id="PS51192"/>
    </source>
</evidence>
<comment type="catalytic activity">
    <reaction evidence="7">
        <text>ATP + H2O = ADP + phosphate + H(+)</text>
        <dbReference type="Rhea" id="RHEA:13065"/>
        <dbReference type="ChEBI" id="CHEBI:15377"/>
        <dbReference type="ChEBI" id="CHEBI:15378"/>
        <dbReference type="ChEBI" id="CHEBI:30616"/>
        <dbReference type="ChEBI" id="CHEBI:43474"/>
        <dbReference type="ChEBI" id="CHEBI:456216"/>
        <dbReference type="EC" id="3.6.4.13"/>
    </reaction>
</comment>
<dbReference type="Proteomes" id="UP000192501">
    <property type="component" value="Unassembled WGS sequence"/>
</dbReference>
<dbReference type="EC" id="3.6.4.13" evidence="7"/>
<keyword evidence="1 7" id="KW-0547">Nucleotide-binding</keyword>
<gene>
    <name evidence="11" type="primary">RH15</name>
    <name evidence="11" type="ORF">A0H76_272</name>
</gene>
<comment type="function">
    <text evidence="7">RNA helicase.</text>
</comment>
<dbReference type="PANTHER" id="PTHR24031">
    <property type="entry name" value="RNA HELICASE"/>
    <property type="match status" value="1"/>
</dbReference>
<accession>A0A1X0QJ58</accession>
<dbReference type="SMART" id="SM00487">
    <property type="entry name" value="DEXDc"/>
    <property type="match status" value="1"/>
</dbReference>
<feature type="domain" description="DEAD-box RNA helicase Q" evidence="10">
    <location>
        <begin position="21"/>
        <end position="49"/>
    </location>
</feature>
<reference evidence="11 12" key="1">
    <citation type="journal article" date="2017" name="Environ. Microbiol.">
        <title>Decay of the glycolytic pathway and adaptation to intranuclear parasitism within Enterocytozoonidae microsporidia.</title>
        <authorList>
            <person name="Wiredu Boakye D."/>
            <person name="Jaroenlak P."/>
            <person name="Prachumwat A."/>
            <person name="Williams T.A."/>
            <person name="Bateman K.S."/>
            <person name="Itsathitphaisarn O."/>
            <person name="Sritunyalucksana K."/>
            <person name="Paszkiewicz K.H."/>
            <person name="Moore K.A."/>
            <person name="Stentiford G.D."/>
            <person name="Williams B.A."/>
        </authorList>
    </citation>
    <scope>NUCLEOTIDE SEQUENCE [LARGE SCALE GENOMIC DNA]</scope>
    <source>
        <strain evidence="12">canceri</strain>
    </source>
</reference>
<evidence type="ECO:0000313" key="11">
    <source>
        <dbReference type="EMBL" id="ORD99745.1"/>
    </source>
</evidence>